<keyword evidence="2" id="KW-1185">Reference proteome</keyword>
<evidence type="ECO:0000313" key="1">
    <source>
        <dbReference type="EMBL" id="MDQ0228699.1"/>
    </source>
</evidence>
<sequence>MKKSSYHREKVYQHLIKELSEINADAQGAAH</sequence>
<reference evidence="1 2" key="1">
    <citation type="submission" date="2023-07" db="EMBL/GenBank/DDBJ databases">
        <title>Genomic Encyclopedia of Type Strains, Phase IV (KMG-IV): sequencing the most valuable type-strain genomes for metagenomic binning, comparative biology and taxonomic classification.</title>
        <authorList>
            <person name="Goeker M."/>
        </authorList>
    </citation>
    <scope>NUCLEOTIDE SEQUENCE [LARGE SCALE GENOMIC DNA]</scope>
    <source>
        <strain evidence="1 2">DSM 17723</strain>
    </source>
</reference>
<comment type="caution">
    <text evidence="1">The sequence shown here is derived from an EMBL/GenBank/DDBJ whole genome shotgun (WGS) entry which is preliminary data.</text>
</comment>
<name>A0ABT9Z8W5_9BACI</name>
<evidence type="ECO:0000313" key="2">
    <source>
        <dbReference type="Proteomes" id="UP001232245"/>
    </source>
</evidence>
<proteinExistence type="predicted"/>
<accession>A0ABT9Z8W5</accession>
<gene>
    <name evidence="1" type="ORF">J2S02_005088</name>
</gene>
<organism evidence="1 2">
    <name type="scientific">Metabacillus niabensis</name>
    <dbReference type="NCBI Taxonomy" id="324854"/>
    <lineage>
        <taxon>Bacteria</taxon>
        <taxon>Bacillati</taxon>
        <taxon>Bacillota</taxon>
        <taxon>Bacilli</taxon>
        <taxon>Bacillales</taxon>
        <taxon>Bacillaceae</taxon>
        <taxon>Metabacillus</taxon>
    </lineage>
</organism>
<dbReference type="EMBL" id="JAUSTZ010000031">
    <property type="protein sequence ID" value="MDQ0228699.1"/>
    <property type="molecule type" value="Genomic_DNA"/>
</dbReference>
<dbReference type="Proteomes" id="UP001232245">
    <property type="component" value="Unassembled WGS sequence"/>
</dbReference>
<protein>
    <submittedName>
        <fullName evidence="1">Uncharacterized protein</fullName>
    </submittedName>
</protein>